<feature type="compositionally biased region" description="Basic residues" evidence="1">
    <location>
        <begin position="263"/>
        <end position="274"/>
    </location>
</feature>
<feature type="compositionally biased region" description="Acidic residues" evidence="1">
    <location>
        <begin position="338"/>
        <end position="349"/>
    </location>
</feature>
<dbReference type="CDD" id="cd00167">
    <property type="entry name" value="SANT"/>
    <property type="match status" value="1"/>
</dbReference>
<dbReference type="GO" id="GO:0042790">
    <property type="term" value="P:nucleolar large rRNA transcription by RNA polymerase I"/>
    <property type="evidence" value="ECO:0007669"/>
    <property type="project" value="InterPro"/>
</dbReference>
<reference evidence="3" key="2">
    <citation type="submission" date="2015-01" db="EMBL/GenBank/DDBJ databases">
        <title>Evolutionary Origins and Diversification of the Mycorrhizal Mutualists.</title>
        <authorList>
            <consortium name="DOE Joint Genome Institute"/>
            <consortium name="Mycorrhizal Genomics Consortium"/>
            <person name="Kohler A."/>
            <person name="Kuo A."/>
            <person name="Nagy L.G."/>
            <person name="Floudas D."/>
            <person name="Copeland A."/>
            <person name="Barry K.W."/>
            <person name="Cichocki N."/>
            <person name="Veneault-Fourrey C."/>
            <person name="LaButti K."/>
            <person name="Lindquist E.A."/>
            <person name="Lipzen A."/>
            <person name="Lundell T."/>
            <person name="Morin E."/>
            <person name="Murat C."/>
            <person name="Riley R."/>
            <person name="Ohm R."/>
            <person name="Sun H."/>
            <person name="Tunlid A."/>
            <person name="Henrissat B."/>
            <person name="Grigoriev I.V."/>
            <person name="Hibbett D.S."/>
            <person name="Martin F."/>
        </authorList>
    </citation>
    <scope>NUCLEOTIDE SEQUENCE [LARGE SCALE GENOMIC DNA]</scope>
    <source>
        <strain evidence="3">MAFF 305830</strain>
    </source>
</reference>
<dbReference type="InterPro" id="IPR001005">
    <property type="entry name" value="SANT/Myb"/>
</dbReference>
<accession>A0A0C3BB01</accession>
<dbReference type="PANTHER" id="PTHR28079:SF1">
    <property type="entry name" value="RNA POLYMERASE I-SPECIFIC TRANSCRIPTION INITIATION FACTOR RRN5"/>
    <property type="match status" value="1"/>
</dbReference>
<keyword evidence="3" id="KW-1185">Reference proteome</keyword>
<dbReference type="PANTHER" id="PTHR28079">
    <property type="entry name" value="RNA POLYMERASE I-SPECIFIC TRANSCRIPTION INITIATION FACTOR RRN5"/>
    <property type="match status" value="1"/>
</dbReference>
<evidence type="ECO:0000256" key="1">
    <source>
        <dbReference type="SAM" id="MobiDB-lite"/>
    </source>
</evidence>
<proteinExistence type="predicted"/>
<dbReference type="GO" id="GO:0006361">
    <property type="term" value="P:transcription initiation at RNA polymerase I promoter"/>
    <property type="evidence" value="ECO:0007669"/>
    <property type="project" value="TreeGrafter"/>
</dbReference>
<reference evidence="2 3" key="1">
    <citation type="submission" date="2014-04" db="EMBL/GenBank/DDBJ databases">
        <authorList>
            <consortium name="DOE Joint Genome Institute"/>
            <person name="Kuo A."/>
            <person name="Zuccaro A."/>
            <person name="Kohler A."/>
            <person name="Nagy L.G."/>
            <person name="Floudas D."/>
            <person name="Copeland A."/>
            <person name="Barry K.W."/>
            <person name="Cichocki N."/>
            <person name="Veneault-Fourrey C."/>
            <person name="LaButti K."/>
            <person name="Lindquist E.A."/>
            <person name="Lipzen A."/>
            <person name="Lundell T."/>
            <person name="Morin E."/>
            <person name="Murat C."/>
            <person name="Sun H."/>
            <person name="Tunlid A."/>
            <person name="Henrissat B."/>
            <person name="Grigoriev I.V."/>
            <person name="Hibbett D.S."/>
            <person name="Martin F."/>
            <person name="Nordberg H.P."/>
            <person name="Cantor M.N."/>
            <person name="Hua S.X."/>
        </authorList>
    </citation>
    <scope>NUCLEOTIDE SEQUENCE [LARGE SCALE GENOMIC DNA]</scope>
    <source>
        <strain evidence="2 3">MAFF 305830</strain>
    </source>
</reference>
<evidence type="ECO:0008006" key="4">
    <source>
        <dbReference type="Google" id="ProtNLM"/>
    </source>
</evidence>
<feature type="region of interest" description="Disordered" evidence="1">
    <location>
        <begin position="590"/>
        <end position="693"/>
    </location>
</feature>
<dbReference type="GO" id="GO:0000182">
    <property type="term" value="F:rDNA binding"/>
    <property type="evidence" value="ECO:0007669"/>
    <property type="project" value="TreeGrafter"/>
</dbReference>
<dbReference type="EMBL" id="KN824289">
    <property type="protein sequence ID" value="KIM29299.1"/>
    <property type="molecule type" value="Genomic_DNA"/>
</dbReference>
<dbReference type="AlphaFoldDB" id="A0A0C3BB01"/>
<gene>
    <name evidence="2" type="ORF">M408DRAFT_121991</name>
</gene>
<feature type="compositionally biased region" description="Basic and acidic residues" evidence="1">
    <location>
        <begin position="320"/>
        <end position="331"/>
    </location>
</feature>
<name>A0A0C3BB01_SERVB</name>
<feature type="compositionally biased region" description="Basic and acidic residues" evidence="1">
    <location>
        <begin position="590"/>
        <end position="601"/>
    </location>
</feature>
<dbReference type="GO" id="GO:0000500">
    <property type="term" value="C:RNA polymerase I upstream activating factor complex"/>
    <property type="evidence" value="ECO:0007669"/>
    <property type="project" value="InterPro"/>
</dbReference>
<evidence type="ECO:0000313" key="3">
    <source>
        <dbReference type="Proteomes" id="UP000054097"/>
    </source>
</evidence>
<feature type="compositionally biased region" description="Basic and acidic residues" evidence="1">
    <location>
        <begin position="216"/>
        <end position="226"/>
    </location>
</feature>
<dbReference type="InterPro" id="IPR039601">
    <property type="entry name" value="Rrn5"/>
</dbReference>
<feature type="compositionally biased region" description="Low complexity" evidence="1">
    <location>
        <begin position="308"/>
        <end position="318"/>
    </location>
</feature>
<evidence type="ECO:0000313" key="2">
    <source>
        <dbReference type="EMBL" id="KIM29299.1"/>
    </source>
</evidence>
<feature type="compositionally biased region" description="Acidic residues" evidence="1">
    <location>
        <begin position="607"/>
        <end position="638"/>
    </location>
</feature>
<dbReference type="OrthoDB" id="3268976at2759"/>
<dbReference type="HOGENOM" id="CLU_017131_0_0_1"/>
<feature type="region of interest" description="Disordered" evidence="1">
    <location>
        <begin position="216"/>
        <end position="360"/>
    </location>
</feature>
<dbReference type="Proteomes" id="UP000054097">
    <property type="component" value="Unassembled WGS sequence"/>
</dbReference>
<feature type="compositionally biased region" description="Basic and acidic residues" evidence="1">
    <location>
        <begin position="639"/>
        <end position="650"/>
    </location>
</feature>
<organism evidence="2 3">
    <name type="scientific">Serendipita vermifera MAFF 305830</name>
    <dbReference type="NCBI Taxonomy" id="933852"/>
    <lineage>
        <taxon>Eukaryota</taxon>
        <taxon>Fungi</taxon>
        <taxon>Dikarya</taxon>
        <taxon>Basidiomycota</taxon>
        <taxon>Agaricomycotina</taxon>
        <taxon>Agaricomycetes</taxon>
        <taxon>Sebacinales</taxon>
        <taxon>Serendipitaceae</taxon>
        <taxon>Serendipita</taxon>
    </lineage>
</organism>
<dbReference type="GO" id="GO:0001181">
    <property type="term" value="F:RNA polymerase I general transcription initiation factor activity"/>
    <property type="evidence" value="ECO:0007669"/>
    <property type="project" value="TreeGrafter"/>
</dbReference>
<sequence>MSESSSEDEGIPYETLFLKAISSTRLHARGAGNQRLTSSILAPNAFWTGAEKELFFHGLARFSRLRPDLIASHVGNGKTAVDVMAYIASLEEGLESVDPDQKKISVPAARCVSKKWIKYEEEQASLLARREVELETTLRDTERGRTLKEGRKKMRKAKEKGFVRDIAARKLEQERRAEWELLTQVQQLAWDREDTMDALGYHELLFLDSLIRNADEEQERNREASARAETVPPDDENGLADSGDIGAQSPIDTSTMTPAERRRYQKRLHMRKKRAEATGKSVSTETGRLRPGRKTSLPPPLSRLGNGSSSSTRASSRARTPRDSAGEKAEETNTGETTADDSGDSDNDEANGKGKKQGGLTLPQQIRVEFTNLGITFETVQEHGLEIFNLAKFHTLSKIFAESFNRPPFQSIPIHTLELLRAVLDEFMYALMHHTIVLAEEERTMKEHTKVWRGQLNDIKPHHVTDALHLMGMQKYQSKGPLLARLNTALGLEDDGEDAQEQGAPQFAWMPGPPLHSDLYAPLVSHPSLNEADIVDVQDVLLLSDDEDMANVRERTEGMAELALEVAQEAADEKLDQRHEAYLWRLMNGEKRSGESEEKAGATDGSDLGDNESMDEESSGGEDEGDHTMEEDEDEDDIVKDTREDAEVRSRLVHGIASGPNPLRLVAQGGEVKSQPFILNSESDEKDDMTMSE</sequence>
<protein>
    <recommendedName>
        <fullName evidence="4">Myb-like domain-containing protein</fullName>
    </recommendedName>
</protein>